<dbReference type="NCBIfam" id="TIGR01783">
    <property type="entry name" value="TonB-siderophor"/>
    <property type="match status" value="1"/>
</dbReference>
<evidence type="ECO:0000256" key="10">
    <source>
        <dbReference type="ARBA" id="ARBA00023077"/>
    </source>
</evidence>
<dbReference type="InterPro" id="IPR036942">
    <property type="entry name" value="Beta-barrel_TonB_sf"/>
</dbReference>
<dbReference type="CDD" id="cd01347">
    <property type="entry name" value="ligand_gated_channel"/>
    <property type="match status" value="1"/>
</dbReference>
<keyword evidence="13 14" id="KW-0998">Cell outer membrane</keyword>
<evidence type="ECO:0000256" key="12">
    <source>
        <dbReference type="ARBA" id="ARBA00023170"/>
    </source>
</evidence>
<evidence type="ECO:0000256" key="14">
    <source>
        <dbReference type="PROSITE-ProRule" id="PRU01360"/>
    </source>
</evidence>
<dbReference type="Gene3D" id="2.170.130.10">
    <property type="entry name" value="TonB-dependent receptor, plug domain"/>
    <property type="match status" value="1"/>
</dbReference>
<dbReference type="Pfam" id="PF00593">
    <property type="entry name" value="TonB_dep_Rec_b-barrel"/>
    <property type="match status" value="1"/>
</dbReference>
<sequence>MSAVPPYRLRPLLHLSLLLTLSSSPLFISNSWAETSGRRAYEVPAGSLSAALTRFAGLAGVNLSVDPALVNGRNSAGLSGDFAVEEGFARLLQGSGLQLMPVGEQAYTLVPAPSSGSLELAPTSILGAGGTTDGQAYAGGQVARRGSQGMLGARDFMDTPFSMTTYTQEAVKNQQARTLGDLIASDPSVRATNPAGGRYEQFTIRGLSLFNSDVSYNGLYGILPTYTIDMEMAERVDILKGPSQLVNGISPRGSVGGGINVVPKRATDKPITEFTGSYASDSQVGGAVDIARRFGDEDKFGIRFNGVKQSGDTTWDHQSVDRQMAVLGLDFRGERLRLSTDIGHTERNTDAPQERVQIGPNAKVPNANDVRDNYAQPWSKARTEDTFGMVNAEYDVNDSVMLYGGVGARKSDHDFLRHAVSITNNAGDFSVQPRDFTRDENVRTATAGVRNWFKTGPVSHEVNLAASYFYMDFENGGARYAASPSNLFNPVDTPTPANPTRRDDKVYTENRFSGLALSDTLGFFDDRLLLTLGARWQRVKVDDWTNNVKGDTAYDEEKVSPSGGILYKVTDELSVYANYMEGLSQGKIAPSTSINEDEIFPPFISRQVEVGAKYDLGSFAFTGSVFRIKQPAYETNAASRVFGPNGKRENNGVELTMFGEPLKGFRLLGGVMYIDSELKNTTGGTFDGNRAPATPEYNVNIGAEWDVPTVQGLTLTGRGIYTSSQYLDQANTKDIDSSERFDVGARYAFKVDQKTVTLRANVENVMDKRYWSSAGASDDSEPGLTLATPRTYLISATVGF</sequence>
<evidence type="ECO:0000256" key="4">
    <source>
        <dbReference type="ARBA" id="ARBA00022452"/>
    </source>
</evidence>
<dbReference type="GO" id="GO:0038023">
    <property type="term" value="F:signaling receptor activity"/>
    <property type="evidence" value="ECO:0007669"/>
    <property type="project" value="InterPro"/>
</dbReference>
<keyword evidence="5" id="KW-0410">Iron transport</keyword>
<keyword evidence="12 18" id="KW-0675">Receptor</keyword>
<dbReference type="GO" id="GO:0009279">
    <property type="term" value="C:cell outer membrane"/>
    <property type="evidence" value="ECO:0007669"/>
    <property type="project" value="UniProtKB-SubCell"/>
</dbReference>
<evidence type="ECO:0000256" key="5">
    <source>
        <dbReference type="ARBA" id="ARBA00022496"/>
    </source>
</evidence>
<evidence type="ECO:0000256" key="6">
    <source>
        <dbReference type="ARBA" id="ARBA00022692"/>
    </source>
</evidence>
<accession>A0A1Y6JK38</accession>
<dbReference type="InterPro" id="IPR010917">
    <property type="entry name" value="TonB_rcpt_CS"/>
</dbReference>
<dbReference type="PROSITE" id="PS52016">
    <property type="entry name" value="TONB_DEPENDENT_REC_3"/>
    <property type="match status" value="1"/>
</dbReference>
<dbReference type="InterPro" id="IPR011662">
    <property type="entry name" value="Secretin/TonB_short_N"/>
</dbReference>
<dbReference type="PROSITE" id="PS01156">
    <property type="entry name" value="TONB_DEPENDENT_REC_2"/>
    <property type="match status" value="1"/>
</dbReference>
<evidence type="ECO:0000256" key="8">
    <source>
        <dbReference type="ARBA" id="ARBA00023004"/>
    </source>
</evidence>
<evidence type="ECO:0000313" key="18">
    <source>
        <dbReference type="EMBL" id="SMS10298.1"/>
    </source>
</evidence>
<dbReference type="GO" id="GO:0015891">
    <property type="term" value="P:siderophore transport"/>
    <property type="evidence" value="ECO:0007669"/>
    <property type="project" value="InterPro"/>
</dbReference>
<keyword evidence="9" id="KW-0406">Ion transport</keyword>
<dbReference type="InterPro" id="IPR012910">
    <property type="entry name" value="Plug_dom"/>
</dbReference>
<evidence type="ECO:0000256" key="16">
    <source>
        <dbReference type="RuleBase" id="RU003357"/>
    </source>
</evidence>
<dbReference type="PANTHER" id="PTHR32552">
    <property type="entry name" value="FERRICHROME IRON RECEPTOR-RELATED"/>
    <property type="match status" value="1"/>
</dbReference>
<dbReference type="Gene3D" id="2.40.170.20">
    <property type="entry name" value="TonB-dependent receptor, beta-barrel domain"/>
    <property type="match status" value="1"/>
</dbReference>
<evidence type="ECO:0000256" key="9">
    <source>
        <dbReference type="ARBA" id="ARBA00023065"/>
    </source>
</evidence>
<keyword evidence="3 14" id="KW-0813">Transport</keyword>
<evidence type="ECO:0000256" key="2">
    <source>
        <dbReference type="ARBA" id="ARBA00009810"/>
    </source>
</evidence>
<keyword evidence="11 14" id="KW-0472">Membrane</keyword>
<dbReference type="InterPro" id="IPR000531">
    <property type="entry name" value="Beta-barrel_TonB"/>
</dbReference>
<dbReference type="Proteomes" id="UP000196842">
    <property type="component" value="Chromosome I"/>
</dbReference>
<protein>
    <submittedName>
        <fullName evidence="18">Outer membrane ferric siderophore receptor</fullName>
    </submittedName>
</protein>
<feature type="short sequence motif" description="TonB C-terminal box" evidence="15">
    <location>
        <begin position="783"/>
        <end position="800"/>
    </location>
</feature>
<dbReference type="InterPro" id="IPR039426">
    <property type="entry name" value="TonB-dep_rcpt-like"/>
</dbReference>
<keyword evidence="4 14" id="KW-1134">Transmembrane beta strand</keyword>
<dbReference type="InterPro" id="IPR010105">
    <property type="entry name" value="TonB_sidphr_rcpt"/>
</dbReference>
<dbReference type="RefSeq" id="WP_088235225.1">
    <property type="nucleotide sequence ID" value="NZ_LT855380.1"/>
</dbReference>
<dbReference type="Gene3D" id="3.55.50.30">
    <property type="match status" value="1"/>
</dbReference>
<dbReference type="SUPFAM" id="SSF56935">
    <property type="entry name" value="Porins"/>
    <property type="match status" value="1"/>
</dbReference>
<keyword evidence="10 16" id="KW-0798">TonB box</keyword>
<dbReference type="Pfam" id="PF07660">
    <property type="entry name" value="STN"/>
    <property type="match status" value="1"/>
</dbReference>
<evidence type="ECO:0000256" key="13">
    <source>
        <dbReference type="ARBA" id="ARBA00023237"/>
    </source>
</evidence>
<comment type="similarity">
    <text evidence="2 14 16">Belongs to the TonB-dependent receptor family.</text>
</comment>
<organism evidence="18 19">
    <name type="scientific">Pseudomonas viridiflava</name>
    <name type="common">Phytomonas viridiflava</name>
    <dbReference type="NCBI Taxonomy" id="33069"/>
    <lineage>
        <taxon>Bacteria</taxon>
        <taxon>Pseudomonadati</taxon>
        <taxon>Pseudomonadota</taxon>
        <taxon>Gammaproteobacteria</taxon>
        <taxon>Pseudomonadales</taxon>
        <taxon>Pseudomonadaceae</taxon>
        <taxon>Pseudomonas</taxon>
    </lineage>
</organism>
<dbReference type="GeneID" id="47764370"/>
<evidence type="ECO:0000256" key="3">
    <source>
        <dbReference type="ARBA" id="ARBA00022448"/>
    </source>
</evidence>
<evidence type="ECO:0000256" key="1">
    <source>
        <dbReference type="ARBA" id="ARBA00004571"/>
    </source>
</evidence>
<evidence type="ECO:0000259" key="17">
    <source>
        <dbReference type="SMART" id="SM00965"/>
    </source>
</evidence>
<keyword evidence="6 14" id="KW-0812">Transmembrane</keyword>
<gene>
    <name evidence="18" type="ORF">CFBP1590__2712</name>
</gene>
<dbReference type="EMBL" id="LT855380">
    <property type="protein sequence ID" value="SMS10298.1"/>
    <property type="molecule type" value="Genomic_DNA"/>
</dbReference>
<dbReference type="KEGG" id="pvd:CFBP1590__2712"/>
<dbReference type="AlphaFoldDB" id="A0A1Y6JK38"/>
<evidence type="ECO:0000313" key="19">
    <source>
        <dbReference type="Proteomes" id="UP000196842"/>
    </source>
</evidence>
<keyword evidence="7" id="KW-0732">Signal</keyword>
<dbReference type="Pfam" id="PF07715">
    <property type="entry name" value="Plug"/>
    <property type="match status" value="1"/>
</dbReference>
<keyword evidence="8" id="KW-0408">Iron</keyword>
<evidence type="ECO:0000256" key="11">
    <source>
        <dbReference type="ARBA" id="ARBA00023136"/>
    </source>
</evidence>
<feature type="domain" description="Secretin/TonB short N-terminal" evidence="17">
    <location>
        <begin position="61"/>
        <end position="112"/>
    </location>
</feature>
<evidence type="ECO:0000256" key="7">
    <source>
        <dbReference type="ARBA" id="ARBA00022729"/>
    </source>
</evidence>
<dbReference type="SMART" id="SM00965">
    <property type="entry name" value="STN"/>
    <property type="match status" value="1"/>
</dbReference>
<dbReference type="PANTHER" id="PTHR32552:SF82">
    <property type="entry name" value="FCUA PROTEIN"/>
    <property type="match status" value="1"/>
</dbReference>
<comment type="subcellular location">
    <subcellularLocation>
        <location evidence="1 14">Cell outer membrane</location>
        <topology evidence="1 14">Multi-pass membrane protein</topology>
    </subcellularLocation>
</comment>
<dbReference type="InterPro" id="IPR037066">
    <property type="entry name" value="Plug_dom_sf"/>
</dbReference>
<evidence type="ECO:0000256" key="15">
    <source>
        <dbReference type="PROSITE-ProRule" id="PRU10144"/>
    </source>
</evidence>
<reference evidence="18 19" key="1">
    <citation type="submission" date="2017-05" db="EMBL/GenBank/DDBJ databases">
        <authorList>
            <person name="Song R."/>
            <person name="Chenine A.L."/>
            <person name="Ruprecht R.M."/>
        </authorList>
    </citation>
    <scope>NUCLEOTIDE SEQUENCE [LARGE SCALE GENOMIC DNA]</scope>
    <source>
        <strain evidence="18 19">CFBP 1590</strain>
    </source>
</reference>
<name>A0A1Y6JK38_PSEVI</name>
<dbReference type="GO" id="GO:0015344">
    <property type="term" value="F:siderophore uptake transmembrane transporter activity"/>
    <property type="evidence" value="ECO:0007669"/>
    <property type="project" value="TreeGrafter"/>
</dbReference>
<proteinExistence type="inferred from homology"/>